<dbReference type="OrthoDB" id="10269725at2759"/>
<dbReference type="STRING" id="4097.A0A1S3ZVR2"/>
<protein>
    <submittedName>
        <fullName evidence="3">Uncharacterized protein LOC107790982</fullName>
    </submittedName>
</protein>
<reference evidence="2" key="1">
    <citation type="journal article" date="2014" name="Nat. Commun.">
        <title>The tobacco genome sequence and its comparison with those of tomato and potato.</title>
        <authorList>
            <person name="Sierro N."/>
            <person name="Battey J.N."/>
            <person name="Ouadi S."/>
            <person name="Bakaher N."/>
            <person name="Bovet L."/>
            <person name="Willig A."/>
            <person name="Goepfert S."/>
            <person name="Peitsch M.C."/>
            <person name="Ivanov N.V."/>
        </authorList>
    </citation>
    <scope>NUCLEOTIDE SEQUENCE [LARGE SCALE GENOMIC DNA]</scope>
</reference>
<sequence>MSLQKPKKKLNNTRFLITVDVIAGFIDTALKKYAREGRLLVPGSNVDSFFLYPVNAGPDDTPMGPSDEIGSQGVRNFILCKKQKQPQMTEGSAEEISHKGRSSWKSWLNKSFSFRIHFH</sequence>
<dbReference type="RefSeq" id="XP_016468447.1">
    <property type="nucleotide sequence ID" value="XM_016612961.1"/>
</dbReference>
<dbReference type="GeneID" id="107790982"/>
<name>A0A1S3ZVR2_TOBAC</name>
<dbReference type="PANTHER" id="PTHR33270:SF5">
    <property type="entry name" value="GB|AAC00605.1"/>
    <property type="match status" value="1"/>
</dbReference>
<keyword evidence="2" id="KW-1185">Reference proteome</keyword>
<dbReference type="OMA" id="SFRIHFH"/>
<dbReference type="AlphaFoldDB" id="A0A1S3ZVR2"/>
<evidence type="ECO:0000313" key="3">
    <source>
        <dbReference type="RefSeq" id="XP_016468447.1"/>
    </source>
</evidence>
<gene>
    <name evidence="3" type="primary">LOC107790982</name>
</gene>
<feature type="domain" description="DUF7054" evidence="1">
    <location>
        <begin position="16"/>
        <end position="80"/>
    </location>
</feature>
<evidence type="ECO:0000313" key="2">
    <source>
        <dbReference type="Proteomes" id="UP000790787"/>
    </source>
</evidence>
<dbReference type="PaxDb" id="4097-A0A1S3ZVR2"/>
<dbReference type="KEGG" id="nta:107790982"/>
<dbReference type="InterPro" id="IPR055482">
    <property type="entry name" value="DUF7054"/>
</dbReference>
<dbReference type="Proteomes" id="UP000790787">
    <property type="component" value="Chromosome 14"/>
</dbReference>
<organism evidence="2 3">
    <name type="scientific">Nicotiana tabacum</name>
    <name type="common">Common tobacco</name>
    <dbReference type="NCBI Taxonomy" id="4097"/>
    <lineage>
        <taxon>Eukaryota</taxon>
        <taxon>Viridiplantae</taxon>
        <taxon>Streptophyta</taxon>
        <taxon>Embryophyta</taxon>
        <taxon>Tracheophyta</taxon>
        <taxon>Spermatophyta</taxon>
        <taxon>Magnoliopsida</taxon>
        <taxon>eudicotyledons</taxon>
        <taxon>Gunneridae</taxon>
        <taxon>Pentapetalae</taxon>
        <taxon>asterids</taxon>
        <taxon>lamiids</taxon>
        <taxon>Solanales</taxon>
        <taxon>Solanaceae</taxon>
        <taxon>Nicotianoideae</taxon>
        <taxon>Nicotianeae</taxon>
        <taxon>Nicotiana</taxon>
    </lineage>
</organism>
<dbReference type="PANTHER" id="PTHR33270">
    <property type="entry name" value="BNAC05G50380D PROTEIN"/>
    <property type="match status" value="1"/>
</dbReference>
<reference evidence="3" key="2">
    <citation type="submission" date="2025-08" db="UniProtKB">
        <authorList>
            <consortium name="RefSeq"/>
        </authorList>
    </citation>
    <scope>IDENTIFICATION</scope>
    <source>
        <tissue evidence="3">Leaf</tissue>
    </source>
</reference>
<accession>A0A1S3ZVR2</accession>
<evidence type="ECO:0000259" key="1">
    <source>
        <dbReference type="Pfam" id="PF23156"/>
    </source>
</evidence>
<dbReference type="Pfam" id="PF23156">
    <property type="entry name" value="DUF7054"/>
    <property type="match status" value="1"/>
</dbReference>
<dbReference type="InterPro" id="IPR040358">
    <property type="entry name" value="At4g22758-like"/>
</dbReference>
<proteinExistence type="predicted"/>